<dbReference type="RefSeq" id="XP_016607481.1">
    <property type="nucleotide sequence ID" value="XM_016753892.1"/>
</dbReference>
<dbReference type="eggNOG" id="ENOG502SSNR">
    <property type="taxonomic scope" value="Eukaryota"/>
</dbReference>
<evidence type="ECO:0000256" key="1">
    <source>
        <dbReference type="SAM" id="MobiDB-lite"/>
    </source>
</evidence>
<feature type="region of interest" description="Disordered" evidence="1">
    <location>
        <begin position="1"/>
        <end position="103"/>
    </location>
</feature>
<feature type="compositionally biased region" description="Basic residues" evidence="1">
    <location>
        <begin position="52"/>
        <end position="64"/>
    </location>
</feature>
<evidence type="ECO:0000313" key="2">
    <source>
        <dbReference type="EMBL" id="KNC99441.1"/>
    </source>
</evidence>
<protein>
    <submittedName>
        <fullName evidence="2">Uncharacterized protein</fullName>
    </submittedName>
</protein>
<dbReference type="RefSeq" id="XP_016607482.1">
    <property type="nucleotide sequence ID" value="XM_016753893.1"/>
</dbReference>
<keyword evidence="3" id="KW-1185">Reference proteome</keyword>
<organism evidence="2 3">
    <name type="scientific">Spizellomyces punctatus (strain DAOM BR117)</name>
    <dbReference type="NCBI Taxonomy" id="645134"/>
    <lineage>
        <taxon>Eukaryota</taxon>
        <taxon>Fungi</taxon>
        <taxon>Fungi incertae sedis</taxon>
        <taxon>Chytridiomycota</taxon>
        <taxon>Chytridiomycota incertae sedis</taxon>
        <taxon>Chytridiomycetes</taxon>
        <taxon>Spizellomycetales</taxon>
        <taxon>Spizellomycetaceae</taxon>
        <taxon>Spizellomyces</taxon>
    </lineage>
</organism>
<sequence>MATSSSCSDHDRGSSEDDLLIAGRPAAASAKRKMLLPATTEDSFSEDDPSTRKKARKPLGKKTKPTTVQTALRRKKRKLPPATEGSEDESKSSKENRAAAASMEEAEFVSGTRVLEYMRVAYTGARIGDLLEGTNPVTKGALMRVCQSNILPMKRKLNKIRAEPALWRAFLRQLGTLAFFANMTEVERGIWLAEHEQGKERMGSEDDEDLNSVRFQILGLGSSVLASDVISPSDVDQLMEDNPREWQGVDVARMIPANNESNSSTEGGRHTLFFIKGWWKISTDAQIIPSFEGPTIDLARGALSLGNAVEAAAASTQLFRIEGLNVEGASEEDRLPIAVRVPIGAPVVTKFDSLIDSHILPLWCSFDESSRVELVRAQVQFVQRQLNRYAASALKSLLQKLIRFPSRQVTEFFPKALQMTDGQLMELEEERKKETLAACRAIDTRLVLLVTSCMLLGKPMSFNPDIGRQVSGLESFLKRLAIILFEDSSFDDEGASALSLMAGALMAQRVRSWRPTSALLSQWLRTALQAWATPLCFRYDIEAGAAIEPYAIGLNTTAIQATSALLDALKSFPGDLAMVRFIASKPDVAVLRFNAGVAGRNRDAWHGFQNLPIYHAWDQHCAANIGYFFDPQLVRRLCATSPPGKPFSALFERLFKEVTGANPRRTVLEQETFEALPFVAPHALHNVAS</sequence>
<proteinExistence type="predicted"/>
<gene>
    <name evidence="2" type="ORF">SPPG_05682</name>
</gene>
<evidence type="ECO:0000313" key="3">
    <source>
        <dbReference type="Proteomes" id="UP000053201"/>
    </source>
</evidence>
<name>A0A0L0HEI2_SPIPD</name>
<reference evidence="2 3" key="1">
    <citation type="submission" date="2009-08" db="EMBL/GenBank/DDBJ databases">
        <title>The Genome Sequence of Spizellomyces punctatus strain DAOM BR117.</title>
        <authorList>
            <consortium name="The Broad Institute Genome Sequencing Platform"/>
            <person name="Russ C."/>
            <person name="Cuomo C."/>
            <person name="Shea T."/>
            <person name="Young S.K."/>
            <person name="Zeng Q."/>
            <person name="Koehrsen M."/>
            <person name="Haas B."/>
            <person name="Borodovsky M."/>
            <person name="Guigo R."/>
            <person name="Alvarado L."/>
            <person name="Berlin A."/>
            <person name="Bochicchio J."/>
            <person name="Borenstein D."/>
            <person name="Chapman S."/>
            <person name="Chen Z."/>
            <person name="Engels R."/>
            <person name="Freedman E."/>
            <person name="Gellesch M."/>
            <person name="Goldberg J."/>
            <person name="Griggs A."/>
            <person name="Gujja S."/>
            <person name="Heiman D."/>
            <person name="Hepburn T."/>
            <person name="Howarth C."/>
            <person name="Jen D."/>
            <person name="Larson L."/>
            <person name="Lewis B."/>
            <person name="Mehta T."/>
            <person name="Park D."/>
            <person name="Pearson M."/>
            <person name="Roberts A."/>
            <person name="Saif S."/>
            <person name="Shenoy N."/>
            <person name="Sisk P."/>
            <person name="Stolte C."/>
            <person name="Sykes S."/>
            <person name="Thomson T."/>
            <person name="Walk T."/>
            <person name="White J."/>
            <person name="Yandava C."/>
            <person name="Burger G."/>
            <person name="Gray M.W."/>
            <person name="Holland P.W.H."/>
            <person name="King N."/>
            <person name="Lang F.B.F."/>
            <person name="Roger A.J."/>
            <person name="Ruiz-Trillo I."/>
            <person name="Lander E."/>
            <person name="Nusbaum C."/>
        </authorList>
    </citation>
    <scope>NUCLEOTIDE SEQUENCE [LARGE SCALE GENOMIC DNA]</scope>
    <source>
        <strain evidence="2 3">DAOM BR117</strain>
    </source>
</reference>
<accession>A0A0L0HEI2</accession>
<dbReference type="VEuPathDB" id="FungiDB:SPPG_05682"/>
<dbReference type="EMBL" id="KQ257458">
    <property type="protein sequence ID" value="KNC99442.1"/>
    <property type="molecule type" value="Genomic_DNA"/>
</dbReference>
<dbReference type="EMBL" id="KQ257458">
    <property type="protein sequence ID" value="KNC99441.1"/>
    <property type="molecule type" value="Genomic_DNA"/>
</dbReference>
<feature type="compositionally biased region" description="Basic and acidic residues" evidence="1">
    <location>
        <begin position="88"/>
        <end position="97"/>
    </location>
</feature>
<dbReference type="GeneID" id="27689043"/>
<dbReference type="OrthoDB" id="2145528at2759"/>
<dbReference type="AlphaFoldDB" id="A0A0L0HEI2"/>
<dbReference type="Proteomes" id="UP000053201">
    <property type="component" value="Unassembled WGS sequence"/>
</dbReference>